<dbReference type="Pfam" id="PF00668">
    <property type="entry name" value="Condensation"/>
    <property type="match status" value="1"/>
</dbReference>
<dbReference type="InterPro" id="IPR020806">
    <property type="entry name" value="PKS_PP-bd"/>
</dbReference>
<dbReference type="InterPro" id="IPR001242">
    <property type="entry name" value="Condensation_dom"/>
</dbReference>
<comment type="cofactor">
    <cofactor evidence="1">
        <name>pantetheine 4'-phosphate</name>
        <dbReference type="ChEBI" id="CHEBI:47942"/>
    </cofactor>
</comment>
<proteinExistence type="predicted"/>
<keyword evidence="6" id="KW-1185">Reference proteome</keyword>
<reference evidence="5 6" key="1">
    <citation type="journal article" date="2020" name="ISME J.">
        <title>Comparative genomics reveals insights into cyanobacterial evolution and habitat adaptation.</title>
        <authorList>
            <person name="Chen M.Y."/>
            <person name="Teng W.K."/>
            <person name="Zhao L."/>
            <person name="Hu C.X."/>
            <person name="Zhou Y.K."/>
            <person name="Han B.P."/>
            <person name="Song L.R."/>
            <person name="Shu W.S."/>
        </authorList>
    </citation>
    <scope>NUCLEOTIDE SEQUENCE [LARGE SCALE GENOMIC DNA]</scope>
    <source>
        <strain evidence="5 6">FACHB-3921</strain>
    </source>
</reference>
<dbReference type="Gene3D" id="3.30.559.10">
    <property type="entry name" value="Chloramphenicol acetyltransferase-like domain"/>
    <property type="match status" value="1"/>
</dbReference>
<dbReference type="PANTHER" id="PTHR45527:SF1">
    <property type="entry name" value="FATTY ACID SYNTHASE"/>
    <property type="match status" value="1"/>
</dbReference>
<accession>A0ABR8BJQ4</accession>
<dbReference type="InterPro" id="IPR025110">
    <property type="entry name" value="AMP-bd_C"/>
</dbReference>
<dbReference type="SUPFAM" id="SSF47336">
    <property type="entry name" value="ACP-like"/>
    <property type="match status" value="1"/>
</dbReference>
<dbReference type="Pfam" id="PF18563">
    <property type="entry name" value="TubC_N"/>
    <property type="match status" value="1"/>
</dbReference>
<sequence>MDKMTVFEFISSLNNLGIKIWIEDDQLRYRAPQGGMTPNIRQELIKRKKEIFNCLQPAINAKKIALEPILLTERHHHLPLSFSQERMWFLHQLEGESGAYTIAFAVRLEGNLNIKALEQAIGEIVQRHEVLRTRFEIKDNKPVQVIDPKITLALPVVDLKNVEHPWKQVEHLAIKEACKSFDLANDPVLRVMLWRVSQDEYALLFAIHHIAADGWSKGVFINELSAYYRAIVKGDSVVLPELPVQYADFSLWQRQHLTNQTLEHQLSYWKQQLAGAPPVLELPTDRPRPAIQTFRGGIERFQIDGKLTQQLQKLSQGSGSTLFMTLLAGFVVLLFRYSGQRDLVVGSPIANRNCQEIEGLIGLFVNTLALRFDLSPKKTFNTLLEQVKQVTQDAYENQDLPFEMLIEELHLERSLDRNPLVQVMFALQNAPSNPWDLLNLKVEEMPWELDAVRCDLEVHFWEVPQGLEGICYYSSDLFDGATIARMMKHFQNLLANIVTNLQQSVNQLPLLTAQEKQQLLIEWNNTDTDYPRHQCIHHLFAAQAEKTPDAIAVVYGEQQLTYHQLNIQANQLAHYLQKLGVKPGVLVGICVERSVSMIVGLLAILKAGGAYVPLDTEYPQERLAFIIEDTQLSVLLTTQKLVETLPQHQGCIVCIDTDTVLEAIALESQQNPTVEVTADHLAYVIYTSGSTGTPKGVAVDHKAVNRLVINTNYIDIKPTDVIAQAANCAFDAATFEIWGALLNGARLLGVSKDLALSPKQFAAFVRSQGISVLFLTTALFNQIAQEIPSAFNSLRYLLFGGEAVDVKWVREVLNNGAPQQLLHVYGPTENTTFTSWYLVQNVPPDATTIPIGRPIANTQIYLLDSQLQPVGVGVPGEIYIGGDGLAREYLNRPELTQQKFIPNVFSSDSHSCLYKTGDKARYQSDGNIEFLGRIDHQVKIRGFRIELGEIETVLSQHPLLKESVVVVREDSPGDKRLVAYLVPVLDDYTHDNQKLVPQVREFIQQKLPNYMVPQAFVLLHTLPLTPNGKVDRRALPQPDIATRNLSTGTVLPRTPIEAQLAQIWSEVLGVETIGVKDNFFELGGHSLLATQVLSQINSTFGLDLSIQIMFESPTVAGIAAYIEVVNLVTQNLSNKEVSSEVVEF</sequence>
<dbReference type="Gene3D" id="1.10.1200.10">
    <property type="entry name" value="ACP-like"/>
    <property type="match status" value="1"/>
</dbReference>
<gene>
    <name evidence="5" type="ORF">H6G14_21940</name>
</gene>
<dbReference type="PROSITE" id="PS00455">
    <property type="entry name" value="AMP_BINDING"/>
    <property type="match status" value="1"/>
</dbReference>
<evidence type="ECO:0000256" key="3">
    <source>
        <dbReference type="ARBA" id="ARBA00022553"/>
    </source>
</evidence>
<evidence type="ECO:0000313" key="5">
    <source>
        <dbReference type="EMBL" id="MBD2253939.1"/>
    </source>
</evidence>
<name>A0ABR8BJQ4_9NOSO</name>
<dbReference type="CDD" id="cd19531">
    <property type="entry name" value="LCL_NRPS-like"/>
    <property type="match status" value="1"/>
</dbReference>
<evidence type="ECO:0000256" key="1">
    <source>
        <dbReference type="ARBA" id="ARBA00001957"/>
    </source>
</evidence>
<dbReference type="Gene3D" id="3.40.50.980">
    <property type="match status" value="2"/>
</dbReference>
<comment type="caution">
    <text evidence="5">The sequence shown here is derived from an EMBL/GenBank/DDBJ whole genome shotgun (WGS) entry which is preliminary data.</text>
</comment>
<evidence type="ECO:0000313" key="6">
    <source>
        <dbReference type="Proteomes" id="UP000621307"/>
    </source>
</evidence>
<dbReference type="PROSITE" id="PS50075">
    <property type="entry name" value="CARRIER"/>
    <property type="match status" value="1"/>
</dbReference>
<feature type="domain" description="Carrier" evidence="4">
    <location>
        <begin position="1051"/>
        <end position="1126"/>
    </location>
</feature>
<dbReference type="InterPro" id="IPR009081">
    <property type="entry name" value="PP-bd_ACP"/>
</dbReference>
<dbReference type="PANTHER" id="PTHR45527">
    <property type="entry name" value="NONRIBOSOMAL PEPTIDE SYNTHETASE"/>
    <property type="match status" value="1"/>
</dbReference>
<dbReference type="Gene3D" id="3.30.300.30">
    <property type="match status" value="1"/>
</dbReference>
<dbReference type="InterPro" id="IPR044894">
    <property type="entry name" value="TubC_N_sf"/>
</dbReference>
<dbReference type="Pfam" id="PF13193">
    <property type="entry name" value="AMP-binding_C"/>
    <property type="match status" value="1"/>
</dbReference>
<dbReference type="Pfam" id="PF00501">
    <property type="entry name" value="AMP-binding"/>
    <property type="match status" value="1"/>
</dbReference>
<dbReference type="EMBL" id="JACJQL010000040">
    <property type="protein sequence ID" value="MBD2253939.1"/>
    <property type="molecule type" value="Genomic_DNA"/>
</dbReference>
<protein>
    <submittedName>
        <fullName evidence="5">Amino acid adenylation domain-containing protein</fullName>
    </submittedName>
</protein>
<dbReference type="InterPro" id="IPR000873">
    <property type="entry name" value="AMP-dep_synth/lig_dom"/>
</dbReference>
<dbReference type="SUPFAM" id="SSF52777">
    <property type="entry name" value="CoA-dependent acyltransferases"/>
    <property type="match status" value="2"/>
</dbReference>
<dbReference type="PROSITE" id="PS00012">
    <property type="entry name" value="PHOSPHOPANTETHEINE"/>
    <property type="match status" value="1"/>
</dbReference>
<dbReference type="InterPro" id="IPR006162">
    <property type="entry name" value="Ppantetheine_attach_site"/>
</dbReference>
<dbReference type="Gene3D" id="3.30.559.30">
    <property type="entry name" value="Nonribosomal peptide synthetase, condensation domain"/>
    <property type="match status" value="1"/>
</dbReference>
<dbReference type="SUPFAM" id="SSF56801">
    <property type="entry name" value="Acetyl-CoA synthetase-like"/>
    <property type="match status" value="1"/>
</dbReference>
<dbReference type="InterPro" id="IPR041464">
    <property type="entry name" value="TubC_N"/>
</dbReference>
<dbReference type="NCBIfam" id="TIGR01733">
    <property type="entry name" value="AA-adenyl-dom"/>
    <property type="match status" value="1"/>
</dbReference>
<dbReference type="InterPro" id="IPR023213">
    <property type="entry name" value="CAT-like_dom_sf"/>
</dbReference>
<dbReference type="InterPro" id="IPR010071">
    <property type="entry name" value="AA_adenyl_dom"/>
</dbReference>
<dbReference type="SMART" id="SM00823">
    <property type="entry name" value="PKS_PP"/>
    <property type="match status" value="1"/>
</dbReference>
<keyword evidence="3" id="KW-0597">Phosphoprotein</keyword>
<dbReference type="CDD" id="cd12117">
    <property type="entry name" value="A_NRPS_Srf_like"/>
    <property type="match status" value="1"/>
</dbReference>
<dbReference type="InterPro" id="IPR045851">
    <property type="entry name" value="AMP-bd_C_sf"/>
</dbReference>
<dbReference type="Pfam" id="PF00550">
    <property type="entry name" value="PP-binding"/>
    <property type="match status" value="1"/>
</dbReference>
<keyword evidence="2" id="KW-0596">Phosphopantetheine</keyword>
<organism evidence="5 6">
    <name type="scientific">Nostoc parmelioides FACHB-3921</name>
    <dbReference type="NCBI Taxonomy" id="2692909"/>
    <lineage>
        <taxon>Bacteria</taxon>
        <taxon>Bacillati</taxon>
        <taxon>Cyanobacteriota</taxon>
        <taxon>Cyanophyceae</taxon>
        <taxon>Nostocales</taxon>
        <taxon>Nostocaceae</taxon>
        <taxon>Nostoc</taxon>
    </lineage>
</organism>
<dbReference type="RefSeq" id="WP_190569665.1">
    <property type="nucleotide sequence ID" value="NZ_JACJQL010000040.1"/>
</dbReference>
<dbReference type="InterPro" id="IPR020845">
    <property type="entry name" value="AMP-binding_CS"/>
</dbReference>
<dbReference type="Gene3D" id="2.30.38.10">
    <property type="entry name" value="Luciferase, Domain 3"/>
    <property type="match status" value="1"/>
</dbReference>
<dbReference type="Proteomes" id="UP000621307">
    <property type="component" value="Unassembled WGS sequence"/>
</dbReference>
<dbReference type="Gene3D" id="1.10.10.1830">
    <property type="entry name" value="Non-ribosomal peptide synthase, adenylation domain"/>
    <property type="match status" value="1"/>
</dbReference>
<evidence type="ECO:0000259" key="4">
    <source>
        <dbReference type="PROSITE" id="PS50075"/>
    </source>
</evidence>
<dbReference type="InterPro" id="IPR036736">
    <property type="entry name" value="ACP-like_sf"/>
</dbReference>
<evidence type="ECO:0000256" key="2">
    <source>
        <dbReference type="ARBA" id="ARBA00022450"/>
    </source>
</evidence>